<dbReference type="Pfam" id="PF20258">
    <property type="entry name" value="tRNA_Me_trans_C"/>
    <property type="match status" value="1"/>
</dbReference>
<organism evidence="12 13">
    <name type="scientific">Algisphaera agarilytica</name>
    <dbReference type="NCBI Taxonomy" id="1385975"/>
    <lineage>
        <taxon>Bacteria</taxon>
        <taxon>Pseudomonadati</taxon>
        <taxon>Planctomycetota</taxon>
        <taxon>Phycisphaerae</taxon>
        <taxon>Phycisphaerales</taxon>
        <taxon>Phycisphaeraceae</taxon>
        <taxon>Algisphaera</taxon>
    </lineage>
</organism>
<dbReference type="Gene3D" id="2.40.30.10">
    <property type="entry name" value="Translation factors"/>
    <property type="match status" value="1"/>
</dbReference>
<dbReference type="GO" id="GO:0000049">
    <property type="term" value="F:tRNA binding"/>
    <property type="evidence" value="ECO:0007669"/>
    <property type="project" value="UniProtKB-KW"/>
</dbReference>
<protein>
    <recommendedName>
        <fullName evidence="9">tRNA-specific 2-thiouridylase MnmA</fullName>
        <ecNumber evidence="9">2.8.1.13</ecNumber>
    </recommendedName>
</protein>
<dbReference type="Gene3D" id="3.40.50.620">
    <property type="entry name" value="HUPs"/>
    <property type="match status" value="1"/>
</dbReference>
<evidence type="ECO:0000256" key="9">
    <source>
        <dbReference type="HAMAP-Rule" id="MF_00144"/>
    </source>
</evidence>
<reference evidence="12 13" key="1">
    <citation type="submission" date="2020-08" db="EMBL/GenBank/DDBJ databases">
        <title>Genomic Encyclopedia of Type Strains, Phase IV (KMG-IV): sequencing the most valuable type-strain genomes for metagenomic binning, comparative biology and taxonomic classification.</title>
        <authorList>
            <person name="Goeker M."/>
        </authorList>
    </citation>
    <scope>NUCLEOTIDE SEQUENCE [LARGE SCALE GENOMIC DNA]</scope>
    <source>
        <strain evidence="12 13">DSM 103725</strain>
    </source>
</reference>
<dbReference type="GO" id="GO:0002143">
    <property type="term" value="P:tRNA wobble position uridine thiolation"/>
    <property type="evidence" value="ECO:0007669"/>
    <property type="project" value="TreeGrafter"/>
</dbReference>
<dbReference type="NCBIfam" id="NF001138">
    <property type="entry name" value="PRK00143.1"/>
    <property type="match status" value="1"/>
</dbReference>
<comment type="subcellular location">
    <subcellularLocation>
        <location evidence="9">Cytoplasm</location>
    </subcellularLocation>
</comment>
<keyword evidence="1 9" id="KW-0820">tRNA-binding</keyword>
<dbReference type="InterPro" id="IPR014729">
    <property type="entry name" value="Rossmann-like_a/b/a_fold"/>
</dbReference>
<evidence type="ECO:0000256" key="3">
    <source>
        <dbReference type="ARBA" id="ARBA00022694"/>
    </source>
</evidence>
<dbReference type="GO" id="GO:0103016">
    <property type="term" value="F:tRNA-uridine 2-sulfurtransferase activity"/>
    <property type="evidence" value="ECO:0007669"/>
    <property type="project" value="UniProtKB-EC"/>
</dbReference>
<dbReference type="EC" id="2.8.1.13" evidence="9"/>
<dbReference type="Proteomes" id="UP000541810">
    <property type="component" value="Unassembled WGS sequence"/>
</dbReference>
<evidence type="ECO:0000256" key="5">
    <source>
        <dbReference type="ARBA" id="ARBA00022840"/>
    </source>
</evidence>
<dbReference type="NCBIfam" id="TIGR00420">
    <property type="entry name" value="trmU"/>
    <property type="match status" value="1"/>
</dbReference>
<feature type="region of interest" description="Interaction with tRNA" evidence="9">
    <location>
        <begin position="190"/>
        <end position="192"/>
    </location>
</feature>
<keyword evidence="5 9" id="KW-0067">ATP-binding</keyword>
<keyword evidence="2 9" id="KW-0808">Transferase</keyword>
<dbReference type="CDD" id="cd01998">
    <property type="entry name" value="MnmA_TRMU-like"/>
    <property type="match status" value="1"/>
</dbReference>
<evidence type="ECO:0000256" key="2">
    <source>
        <dbReference type="ARBA" id="ARBA00022679"/>
    </source>
</evidence>
<keyword evidence="9" id="KW-0963">Cytoplasm</keyword>
<dbReference type="GO" id="GO:0005524">
    <property type="term" value="F:ATP binding"/>
    <property type="evidence" value="ECO:0007669"/>
    <property type="project" value="UniProtKB-KW"/>
</dbReference>
<keyword evidence="3 9" id="KW-0819">tRNA processing</keyword>
<comment type="function">
    <text evidence="9">Catalyzes the 2-thiolation of uridine at the wobble position (U34) of tRNA, leading to the formation of s(2)U34.</text>
</comment>
<dbReference type="SUPFAM" id="SSF52402">
    <property type="entry name" value="Adenine nucleotide alpha hydrolases-like"/>
    <property type="match status" value="1"/>
</dbReference>
<feature type="active site" description="Cysteine persulfide intermediate" evidence="9">
    <location>
        <position position="240"/>
    </location>
</feature>
<evidence type="ECO:0000256" key="1">
    <source>
        <dbReference type="ARBA" id="ARBA00022555"/>
    </source>
</evidence>
<evidence type="ECO:0000256" key="8">
    <source>
        <dbReference type="ARBA" id="ARBA00051542"/>
    </source>
</evidence>
<evidence type="ECO:0000313" key="12">
    <source>
        <dbReference type="EMBL" id="MBB6430195.1"/>
    </source>
</evidence>
<feature type="domain" description="tRNA-specific 2-thiouridylase MnmA-like central" evidence="11">
    <location>
        <begin position="259"/>
        <end position="312"/>
    </location>
</feature>
<proteinExistence type="inferred from homology"/>
<dbReference type="HAMAP" id="MF_00144">
    <property type="entry name" value="tRNA_thiouridyl_MnmA"/>
    <property type="match status" value="1"/>
</dbReference>
<comment type="caution">
    <text evidence="12">The sequence shown here is derived from an EMBL/GenBank/DDBJ whole genome shotgun (WGS) entry which is preliminary data.</text>
</comment>
<sequence>MPKNGKKVLVAMSGGVDSSVVAALLQQEGYEVVGCFMRLGSDDSIEAADGYDNMAPCPVPGDTGGGDIALPQVKKHKQGCCSVNDAGDARHVAAILGIPFYVMNFKKDFGRIIDYFVDEYNAGRTPNPCVRCNDWLKFGKLHQYAKSIDCDYVASGHYARISRGLRSGATKPRTGEASGARLLRGVDRSKDQSYVLFGSPRDRLDHMLLPIGEMQKSEVRQIADDLDLPVFNKPDSQEICFVPDNDYAKLVERRTEGGFDTGDILDTDGNVLGQHDGQQHFTLGQRRGIGVAVGKPIYVVDKDPATNTVTVGGKDDLLAVGCTASQTNWLIDPSDVPTDWRDCEVKVRYNSPPTPGRVRVTGDDALEVAFTDPVSAVTPGQAVVCYDGDTVLGGGWIDAVQK</sequence>
<dbReference type="InterPro" id="IPR023382">
    <property type="entry name" value="MnmA-like_central_sf"/>
</dbReference>
<dbReference type="GO" id="GO:0005737">
    <property type="term" value="C:cytoplasm"/>
    <property type="evidence" value="ECO:0007669"/>
    <property type="project" value="UniProtKB-SubCell"/>
</dbReference>
<keyword evidence="7" id="KW-1015">Disulfide bond</keyword>
<evidence type="ECO:0000259" key="10">
    <source>
        <dbReference type="Pfam" id="PF20258"/>
    </source>
</evidence>
<dbReference type="InterPro" id="IPR046885">
    <property type="entry name" value="MnmA-like_C"/>
</dbReference>
<keyword evidence="13" id="KW-1185">Reference proteome</keyword>
<evidence type="ECO:0000256" key="6">
    <source>
        <dbReference type="ARBA" id="ARBA00022884"/>
    </source>
</evidence>
<dbReference type="Pfam" id="PF03054">
    <property type="entry name" value="tRNA_Me_trans"/>
    <property type="match status" value="2"/>
</dbReference>
<keyword evidence="4 9" id="KW-0547">Nucleotide-binding</keyword>
<gene>
    <name evidence="9" type="primary">mnmA</name>
    <name evidence="12" type="ORF">HNQ40_002001</name>
</gene>
<name>A0A7X0H992_9BACT</name>
<dbReference type="PANTHER" id="PTHR11933">
    <property type="entry name" value="TRNA 5-METHYLAMINOMETHYL-2-THIOURIDYLATE -METHYLTRANSFERASE"/>
    <property type="match status" value="1"/>
</dbReference>
<dbReference type="InterPro" id="IPR004506">
    <property type="entry name" value="MnmA-like"/>
</dbReference>
<keyword evidence="6 9" id="KW-0694">RNA-binding</keyword>
<evidence type="ECO:0000256" key="7">
    <source>
        <dbReference type="ARBA" id="ARBA00023157"/>
    </source>
</evidence>
<feature type="region of interest" description="Interaction with tRNA" evidence="9">
    <location>
        <begin position="348"/>
        <end position="349"/>
    </location>
</feature>
<dbReference type="Gene3D" id="2.30.30.280">
    <property type="entry name" value="Adenine nucleotide alpha hydrolases-like domains"/>
    <property type="match status" value="1"/>
</dbReference>
<dbReference type="InterPro" id="IPR046884">
    <property type="entry name" value="MnmA-like_central"/>
</dbReference>
<dbReference type="AlphaFoldDB" id="A0A7X0H992"/>
<evidence type="ECO:0000256" key="4">
    <source>
        <dbReference type="ARBA" id="ARBA00022741"/>
    </source>
</evidence>
<evidence type="ECO:0000313" key="13">
    <source>
        <dbReference type="Proteomes" id="UP000541810"/>
    </source>
</evidence>
<accession>A0A7X0H992</accession>
<feature type="domain" description="tRNA-specific 2-thiouridylase MnmA-like C-terminal" evidence="10">
    <location>
        <begin position="322"/>
        <end position="397"/>
    </location>
</feature>
<dbReference type="FunFam" id="2.30.30.280:FF:000001">
    <property type="entry name" value="tRNA-specific 2-thiouridylase MnmA"/>
    <property type="match status" value="1"/>
</dbReference>
<comment type="similarity">
    <text evidence="9">Belongs to the MnmA/TRMU family.</text>
</comment>
<feature type="active site" description="Nucleophile" evidence="9">
    <location>
        <position position="132"/>
    </location>
</feature>
<evidence type="ECO:0000259" key="11">
    <source>
        <dbReference type="Pfam" id="PF20259"/>
    </source>
</evidence>
<feature type="site" description="Interaction with tRNA" evidence="9">
    <location>
        <position position="381"/>
    </location>
</feature>
<feature type="binding site" evidence="9">
    <location>
        <position position="37"/>
    </location>
    <ligand>
        <name>ATP</name>
        <dbReference type="ChEBI" id="CHEBI:30616"/>
    </ligand>
</feature>
<dbReference type="Pfam" id="PF20259">
    <property type="entry name" value="tRNA_Me_trans_M"/>
    <property type="match status" value="1"/>
</dbReference>
<feature type="binding site" evidence="9">
    <location>
        <begin position="11"/>
        <end position="18"/>
    </location>
    <ligand>
        <name>ATP</name>
        <dbReference type="ChEBI" id="CHEBI:30616"/>
    </ligand>
</feature>
<comment type="caution">
    <text evidence="9">Lacks conserved residue(s) required for the propagation of feature annotation.</text>
</comment>
<dbReference type="EMBL" id="JACHGY010000001">
    <property type="protein sequence ID" value="MBB6430195.1"/>
    <property type="molecule type" value="Genomic_DNA"/>
</dbReference>
<dbReference type="RefSeq" id="WP_184677728.1">
    <property type="nucleotide sequence ID" value="NZ_JACHGY010000001.1"/>
</dbReference>
<feature type="binding site" evidence="9">
    <location>
        <position position="156"/>
    </location>
    <ligand>
        <name>ATP</name>
        <dbReference type="ChEBI" id="CHEBI:30616"/>
    </ligand>
</feature>
<comment type="catalytic activity">
    <reaction evidence="8 9">
        <text>S-sulfanyl-L-cysteinyl-[protein] + uridine(34) in tRNA + AH2 + ATP = 2-thiouridine(34) in tRNA + L-cysteinyl-[protein] + A + AMP + diphosphate + H(+)</text>
        <dbReference type="Rhea" id="RHEA:47032"/>
        <dbReference type="Rhea" id="RHEA-COMP:10131"/>
        <dbReference type="Rhea" id="RHEA-COMP:11726"/>
        <dbReference type="Rhea" id="RHEA-COMP:11727"/>
        <dbReference type="Rhea" id="RHEA-COMP:11728"/>
        <dbReference type="ChEBI" id="CHEBI:13193"/>
        <dbReference type="ChEBI" id="CHEBI:15378"/>
        <dbReference type="ChEBI" id="CHEBI:17499"/>
        <dbReference type="ChEBI" id="CHEBI:29950"/>
        <dbReference type="ChEBI" id="CHEBI:30616"/>
        <dbReference type="ChEBI" id="CHEBI:33019"/>
        <dbReference type="ChEBI" id="CHEBI:61963"/>
        <dbReference type="ChEBI" id="CHEBI:65315"/>
        <dbReference type="ChEBI" id="CHEBI:87170"/>
        <dbReference type="ChEBI" id="CHEBI:456215"/>
        <dbReference type="EC" id="2.8.1.13"/>
    </reaction>
</comment>
<dbReference type="PANTHER" id="PTHR11933:SF5">
    <property type="entry name" value="MITOCHONDRIAL TRNA-SPECIFIC 2-THIOURIDYLASE 1"/>
    <property type="match status" value="1"/>
</dbReference>
<feature type="site" description="Interaction with tRNA" evidence="9">
    <location>
        <position position="157"/>
    </location>
</feature>